<dbReference type="GO" id="GO:0005886">
    <property type="term" value="C:plasma membrane"/>
    <property type="evidence" value="ECO:0007669"/>
    <property type="project" value="UniProtKB-SubCell"/>
</dbReference>
<dbReference type="EMBL" id="BJUA01000001">
    <property type="protein sequence ID" value="GEK16595.1"/>
    <property type="molecule type" value="Genomic_DNA"/>
</dbReference>
<organism evidence="2 3">
    <name type="scientific">Cellulomonas persica</name>
    <dbReference type="NCBI Taxonomy" id="76861"/>
    <lineage>
        <taxon>Bacteria</taxon>
        <taxon>Bacillati</taxon>
        <taxon>Actinomycetota</taxon>
        <taxon>Actinomycetes</taxon>
        <taxon>Micrococcales</taxon>
        <taxon>Cellulomonadaceae</taxon>
        <taxon>Cellulomonas</taxon>
    </lineage>
</organism>
<protein>
    <recommendedName>
        <fullName evidence="4">ABC transporter permease</fullName>
    </recommendedName>
</protein>
<evidence type="ECO:0008006" key="4">
    <source>
        <dbReference type="Google" id="ProtNLM"/>
    </source>
</evidence>
<feature type="transmembrane region" description="Helical" evidence="1">
    <location>
        <begin position="241"/>
        <end position="260"/>
    </location>
</feature>
<dbReference type="AlphaFoldDB" id="A0A510UUW2"/>
<keyword evidence="1" id="KW-0812">Transmembrane</keyword>
<proteinExistence type="predicted"/>
<keyword evidence="3" id="KW-1185">Reference proteome</keyword>
<name>A0A510UUW2_9CELL</name>
<gene>
    <name evidence="2" type="ORF">CPE01_03280</name>
</gene>
<accession>A0A510UUW2</accession>
<dbReference type="GO" id="GO:0140359">
    <property type="term" value="F:ABC-type transporter activity"/>
    <property type="evidence" value="ECO:0007669"/>
    <property type="project" value="InterPro"/>
</dbReference>
<feature type="transmembrane region" description="Helical" evidence="1">
    <location>
        <begin position="161"/>
        <end position="187"/>
    </location>
</feature>
<dbReference type="OrthoDB" id="3819831at2"/>
<dbReference type="RefSeq" id="WP_146804877.1">
    <property type="nucleotide sequence ID" value="NZ_BJUA01000001.1"/>
</dbReference>
<keyword evidence="1" id="KW-1133">Transmembrane helix</keyword>
<dbReference type="Proteomes" id="UP000321386">
    <property type="component" value="Unassembled WGS sequence"/>
</dbReference>
<evidence type="ECO:0000313" key="2">
    <source>
        <dbReference type="EMBL" id="GEK16595.1"/>
    </source>
</evidence>
<feature type="transmembrane region" description="Helical" evidence="1">
    <location>
        <begin position="213"/>
        <end position="234"/>
    </location>
</feature>
<evidence type="ECO:0000256" key="1">
    <source>
        <dbReference type="SAM" id="Phobius"/>
    </source>
</evidence>
<keyword evidence="1" id="KW-0472">Membrane</keyword>
<reference evidence="2 3" key="1">
    <citation type="submission" date="2019-07" db="EMBL/GenBank/DDBJ databases">
        <title>Whole genome shotgun sequence of Cellulomonas persica NBRC 101101.</title>
        <authorList>
            <person name="Hosoyama A."/>
            <person name="Uohara A."/>
            <person name="Ohji S."/>
            <person name="Ichikawa N."/>
        </authorList>
    </citation>
    <scope>NUCLEOTIDE SEQUENCE [LARGE SCALE GENOMIC DNA]</scope>
    <source>
        <strain evidence="2 3">NBRC 101101</strain>
    </source>
</reference>
<sequence length="336" mass="35570">MTRLVTTELTRFFSRSLLWGLAIGAVVLAAFAPFAAWQGSSPASAAEIAEAQLQVDSFEPMTGEDLEACLESDRQYLEEFPEEAEGFESGCSWEPTIEDFLPSRSYFDTDAFETVAGVAVPLALLALVMGASFVAAEFSTGAIGNWLTFAPRRGRVYASKLTAAAVGVVPAAVVALVVLLGGTWSAFAVHDARQAPENHWDDDRRTVADVLELGGRIAALVVGVALAGAALGFLLRHTAAVLGTIVGWAAVVEGYVGLTFDGVRPYLLSLNVQAWVNGGASYWTEKCAPDPDQGNAVVCQSVEQVVSQTHGAVVLGIVGVLCLAAAWFVFRRRDVA</sequence>
<evidence type="ECO:0000313" key="3">
    <source>
        <dbReference type="Proteomes" id="UP000321386"/>
    </source>
</evidence>
<feature type="transmembrane region" description="Helical" evidence="1">
    <location>
        <begin position="311"/>
        <end position="330"/>
    </location>
</feature>
<feature type="transmembrane region" description="Helical" evidence="1">
    <location>
        <begin position="122"/>
        <end position="149"/>
    </location>
</feature>
<comment type="caution">
    <text evidence="2">The sequence shown here is derived from an EMBL/GenBank/DDBJ whole genome shotgun (WGS) entry which is preliminary data.</text>
</comment>